<dbReference type="GO" id="GO:0061630">
    <property type="term" value="F:ubiquitin protein ligase activity"/>
    <property type="evidence" value="ECO:0007669"/>
    <property type="project" value="TreeGrafter"/>
</dbReference>
<feature type="coiled-coil region" evidence="4">
    <location>
        <begin position="86"/>
        <end position="172"/>
    </location>
</feature>
<dbReference type="WBParaSite" id="HDID_0000854501-mRNA-1">
    <property type="protein sequence ID" value="HDID_0000854501-mRNA-1"/>
    <property type="gene ID" value="HDID_0000854501"/>
</dbReference>
<dbReference type="PROSITE" id="PS50089">
    <property type="entry name" value="ZF_RING_2"/>
    <property type="match status" value="1"/>
</dbReference>
<evidence type="ECO:0000256" key="1">
    <source>
        <dbReference type="ARBA" id="ARBA00022771"/>
    </source>
</evidence>
<evidence type="ECO:0000313" key="7">
    <source>
        <dbReference type="EMBL" id="VUZ45725.1"/>
    </source>
</evidence>
<evidence type="ECO:0000313" key="9">
    <source>
        <dbReference type="Proteomes" id="UP000321570"/>
    </source>
</evidence>
<dbReference type="InterPro" id="IPR052639">
    <property type="entry name" value="TRAIP_ubiq-protein_ligase"/>
</dbReference>
<evidence type="ECO:0000259" key="5">
    <source>
        <dbReference type="PROSITE" id="PS50089"/>
    </source>
</evidence>
<evidence type="ECO:0000313" key="10">
    <source>
        <dbReference type="WBParaSite" id="HDID_0000854501-mRNA-1"/>
    </source>
</evidence>
<name>A0A0R3ST54_HYMDI</name>
<feature type="coiled-coil region" evidence="4">
    <location>
        <begin position="244"/>
        <end position="271"/>
    </location>
</feature>
<dbReference type="EMBL" id="CABIJS010000188">
    <property type="protein sequence ID" value="VUZ45725.1"/>
    <property type="molecule type" value="Genomic_DNA"/>
</dbReference>
<dbReference type="PANTHER" id="PTHR46569">
    <property type="entry name" value="E3 UBIQUITIN-PROTEIN LIGASE TRAIP"/>
    <property type="match status" value="1"/>
</dbReference>
<evidence type="ECO:0000256" key="4">
    <source>
        <dbReference type="SAM" id="Coils"/>
    </source>
</evidence>
<dbReference type="Pfam" id="PF13639">
    <property type="entry name" value="zf-RING_2"/>
    <property type="match status" value="1"/>
</dbReference>
<dbReference type="GO" id="GO:0031297">
    <property type="term" value="P:replication fork processing"/>
    <property type="evidence" value="ECO:0007669"/>
    <property type="project" value="TreeGrafter"/>
</dbReference>
<dbReference type="OrthoDB" id="8062037at2759"/>
<evidence type="ECO:0000256" key="2">
    <source>
        <dbReference type="ARBA" id="ARBA00022833"/>
    </source>
</evidence>
<dbReference type="EMBL" id="UYSG01011096">
    <property type="protein sequence ID" value="VDL60861.1"/>
    <property type="molecule type" value="Genomic_DNA"/>
</dbReference>
<protein>
    <submittedName>
        <fullName evidence="10">RING-type domain-containing protein</fullName>
    </submittedName>
</protein>
<reference evidence="6 8" key="2">
    <citation type="submission" date="2018-11" db="EMBL/GenBank/DDBJ databases">
        <authorList>
            <consortium name="Pathogen Informatics"/>
        </authorList>
    </citation>
    <scope>NUCLEOTIDE SEQUENCE [LARGE SCALE GENOMIC DNA]</scope>
</reference>
<keyword evidence="4" id="KW-0175">Coiled coil</keyword>
<proteinExistence type="predicted"/>
<dbReference type="STRING" id="6216.A0A0R3ST54"/>
<dbReference type="Proteomes" id="UP000321570">
    <property type="component" value="Unassembled WGS sequence"/>
</dbReference>
<dbReference type="GO" id="GO:0008270">
    <property type="term" value="F:zinc ion binding"/>
    <property type="evidence" value="ECO:0007669"/>
    <property type="project" value="UniProtKB-KW"/>
</dbReference>
<evidence type="ECO:0000256" key="3">
    <source>
        <dbReference type="PROSITE-ProRule" id="PRU00175"/>
    </source>
</evidence>
<sequence length="425" mass="48394">MSQFGCPICQERLNSSYGVNISSLPCGHVFHEDCIRRWLKCRPSCPHCRCQTNSMQLLKLFFNYVYSDISFSGDVSNSPTDLLEQNQNLRMEIFSYKDRIHTLEESSKEQAKSIDEFLNLYNQTSDLLRETNQKYNRAKAQLASYHEVLAEAERMKEECAQLREHVEHLKDVELLIRGSESSANELMGKYRDQQGHYSPDVITELFKWLAVLRNELSDSRLRVTKYRKDAYRLRRAHVSANNRVFCLERKLENYTNRISQLEADMAQMCAQQMNDVPNVTTVSDSSINPIPPTPSPINHSINSANDTRLDLDRCLSFIDLATPEVNSKSQKVFASSITNATNTTPPFNPFRTSTAIGKPKAPQKHSSLFKLAIMRDYGKSFDGITTSTTKSAPYNGFGGQEVNTDPTSIFSRLNKPKSLITGRKL</sequence>
<dbReference type="CDD" id="cd16454">
    <property type="entry name" value="RING-H2_PA-TM-RING"/>
    <property type="match status" value="1"/>
</dbReference>
<dbReference type="GO" id="GO:0090734">
    <property type="term" value="C:site of DNA damage"/>
    <property type="evidence" value="ECO:0007669"/>
    <property type="project" value="TreeGrafter"/>
</dbReference>
<evidence type="ECO:0000313" key="8">
    <source>
        <dbReference type="Proteomes" id="UP000274504"/>
    </source>
</evidence>
<dbReference type="InterPro" id="IPR001841">
    <property type="entry name" value="Znf_RING"/>
</dbReference>
<dbReference type="AlphaFoldDB" id="A0A0R3ST54"/>
<dbReference type="Proteomes" id="UP000274504">
    <property type="component" value="Unassembled WGS sequence"/>
</dbReference>
<keyword evidence="1 3" id="KW-0479">Metal-binding</keyword>
<dbReference type="SUPFAM" id="SSF57850">
    <property type="entry name" value="RING/U-box"/>
    <property type="match status" value="1"/>
</dbReference>
<accession>A0A0R3ST54</accession>
<feature type="domain" description="RING-type" evidence="5">
    <location>
        <begin position="6"/>
        <end position="49"/>
    </location>
</feature>
<reference evidence="10" key="1">
    <citation type="submission" date="2017-02" db="UniProtKB">
        <authorList>
            <consortium name="WormBaseParasite"/>
        </authorList>
    </citation>
    <scope>IDENTIFICATION</scope>
</reference>
<organism evidence="10">
    <name type="scientific">Hymenolepis diminuta</name>
    <name type="common">Rat tapeworm</name>
    <dbReference type="NCBI Taxonomy" id="6216"/>
    <lineage>
        <taxon>Eukaryota</taxon>
        <taxon>Metazoa</taxon>
        <taxon>Spiralia</taxon>
        <taxon>Lophotrochozoa</taxon>
        <taxon>Platyhelminthes</taxon>
        <taxon>Cestoda</taxon>
        <taxon>Eucestoda</taxon>
        <taxon>Cyclophyllidea</taxon>
        <taxon>Hymenolepididae</taxon>
        <taxon>Hymenolepis</taxon>
    </lineage>
</organism>
<dbReference type="SMART" id="SM00184">
    <property type="entry name" value="RING"/>
    <property type="match status" value="1"/>
</dbReference>
<keyword evidence="9" id="KW-1185">Reference proteome</keyword>
<dbReference type="InterPro" id="IPR013083">
    <property type="entry name" value="Znf_RING/FYVE/PHD"/>
</dbReference>
<dbReference type="PANTHER" id="PTHR46569:SF1">
    <property type="entry name" value="E3 UBIQUITIN-PROTEIN LIGASE RFWD3-RELATED"/>
    <property type="match status" value="1"/>
</dbReference>
<keyword evidence="2" id="KW-0862">Zinc</keyword>
<evidence type="ECO:0000313" key="6">
    <source>
        <dbReference type="EMBL" id="VDL60861.1"/>
    </source>
</evidence>
<gene>
    <name evidence="6" type="ORF">HDID_LOCUS8543</name>
    <name evidence="7" type="ORF">WMSIL1_LOCUS5741</name>
</gene>
<dbReference type="GO" id="GO:0016567">
    <property type="term" value="P:protein ubiquitination"/>
    <property type="evidence" value="ECO:0007669"/>
    <property type="project" value="TreeGrafter"/>
</dbReference>
<dbReference type="GO" id="GO:0005634">
    <property type="term" value="C:nucleus"/>
    <property type="evidence" value="ECO:0007669"/>
    <property type="project" value="TreeGrafter"/>
</dbReference>
<dbReference type="Gene3D" id="3.30.40.10">
    <property type="entry name" value="Zinc/RING finger domain, C3HC4 (zinc finger)"/>
    <property type="match status" value="1"/>
</dbReference>
<reference evidence="7 9" key="3">
    <citation type="submission" date="2019-07" db="EMBL/GenBank/DDBJ databases">
        <authorList>
            <person name="Jastrzebski P J."/>
            <person name="Paukszto L."/>
            <person name="Jastrzebski P J."/>
        </authorList>
    </citation>
    <scope>NUCLEOTIDE SEQUENCE [LARGE SCALE GENOMIC DNA]</scope>
    <source>
        <strain evidence="7 9">WMS-il1</strain>
    </source>
</reference>
<keyword evidence="1 3" id="KW-0863">Zinc-finger</keyword>